<dbReference type="Proteomes" id="UP000598174">
    <property type="component" value="Unassembled WGS sequence"/>
</dbReference>
<keyword evidence="3" id="KW-1185">Reference proteome</keyword>
<keyword evidence="1" id="KW-1133">Transmembrane helix</keyword>
<gene>
    <name evidence="2" type="ORF">Afe05nite_67960</name>
</gene>
<feature type="transmembrane region" description="Helical" evidence="1">
    <location>
        <begin position="313"/>
        <end position="332"/>
    </location>
</feature>
<proteinExistence type="predicted"/>
<comment type="caution">
    <text evidence="2">The sequence shown here is derived from an EMBL/GenBank/DDBJ whole genome shotgun (WGS) entry which is preliminary data.</text>
</comment>
<feature type="transmembrane region" description="Helical" evidence="1">
    <location>
        <begin position="260"/>
        <end position="281"/>
    </location>
</feature>
<protein>
    <submittedName>
        <fullName evidence="2">Uncharacterized protein</fullName>
    </submittedName>
</protein>
<feature type="transmembrane region" description="Helical" evidence="1">
    <location>
        <begin position="227"/>
        <end position="248"/>
    </location>
</feature>
<reference evidence="2" key="1">
    <citation type="submission" date="2021-01" db="EMBL/GenBank/DDBJ databases">
        <title>Whole genome shotgun sequence of Actinoplanes ferrugineus NBRC 15555.</title>
        <authorList>
            <person name="Komaki H."/>
            <person name="Tamura T."/>
        </authorList>
    </citation>
    <scope>NUCLEOTIDE SEQUENCE</scope>
    <source>
        <strain evidence="2">NBRC 15555</strain>
    </source>
</reference>
<sequence>MTAAPLERRYRRLLLAYPGRYRRVHGAEMVTTLMDMADAGQSRPFAAEAWHLFLGGLRQRFRVPSGRPLVLVAAVLTTLIGGGFGAAAGSWTAERTFTALPGDAAVAALTRQAAGGGGDDFSTDRSASPWFTEMVLGAVDSPGWTAQDAERRLAADGWRVGATRNLAGAVYSSSTSDGRVERVEARSAAFDATRDGLLMQVTGHVSAGHGTVSIMLWPADTGALKPLTVAGLLLGLLGGWMVAAAGAYRMRESPGGRRRIAALLAGLAVAALATPAFAFYINVMRVLEASGSVVNTVHSALNASPYWSYSTPWMLVQLSVAGALFAIVAWLMTDRRGTTGSAVPAAG</sequence>
<dbReference type="RefSeq" id="WP_203821347.1">
    <property type="nucleotide sequence ID" value="NZ_BAAABP010000055.1"/>
</dbReference>
<feature type="transmembrane region" description="Helical" evidence="1">
    <location>
        <begin position="68"/>
        <end position="91"/>
    </location>
</feature>
<name>A0A919MCP9_9ACTN</name>
<evidence type="ECO:0000313" key="3">
    <source>
        <dbReference type="Proteomes" id="UP000598174"/>
    </source>
</evidence>
<organism evidence="2 3">
    <name type="scientific">Paractinoplanes ferrugineus</name>
    <dbReference type="NCBI Taxonomy" id="113564"/>
    <lineage>
        <taxon>Bacteria</taxon>
        <taxon>Bacillati</taxon>
        <taxon>Actinomycetota</taxon>
        <taxon>Actinomycetes</taxon>
        <taxon>Micromonosporales</taxon>
        <taxon>Micromonosporaceae</taxon>
        <taxon>Paractinoplanes</taxon>
    </lineage>
</organism>
<accession>A0A919MCP9</accession>
<dbReference type="AlphaFoldDB" id="A0A919MCP9"/>
<keyword evidence="1" id="KW-0812">Transmembrane</keyword>
<keyword evidence="1" id="KW-0472">Membrane</keyword>
<evidence type="ECO:0000256" key="1">
    <source>
        <dbReference type="SAM" id="Phobius"/>
    </source>
</evidence>
<evidence type="ECO:0000313" key="2">
    <source>
        <dbReference type="EMBL" id="GIE14956.1"/>
    </source>
</evidence>
<dbReference type="EMBL" id="BOMM01000060">
    <property type="protein sequence ID" value="GIE14956.1"/>
    <property type="molecule type" value="Genomic_DNA"/>
</dbReference>